<name>A0A8J6ZTN5_DESMC</name>
<evidence type="ECO:0000256" key="3">
    <source>
        <dbReference type="SAM" id="Coils"/>
    </source>
</evidence>
<feature type="coiled-coil region" evidence="3">
    <location>
        <begin position="263"/>
        <end position="294"/>
    </location>
</feature>
<evidence type="ECO:0000313" key="7">
    <source>
        <dbReference type="Proteomes" id="UP000622533"/>
    </source>
</evidence>
<reference evidence="6" key="1">
    <citation type="submission" date="2020-10" db="EMBL/GenBank/DDBJ databases">
        <authorList>
            <person name="Castelo-Branco R."/>
            <person name="Eusebio N."/>
            <person name="Adriana R."/>
            <person name="Vieira A."/>
            <person name="Brugerolle De Fraissinette N."/>
            <person name="Rezende De Castro R."/>
            <person name="Schneider M.P."/>
            <person name="Vasconcelos V."/>
            <person name="Leao P.N."/>
        </authorList>
    </citation>
    <scope>NUCLEOTIDE SEQUENCE</scope>
    <source>
        <strain evidence="6">LEGE 12446</strain>
    </source>
</reference>
<evidence type="ECO:0000256" key="1">
    <source>
        <dbReference type="ARBA" id="ARBA00022741"/>
    </source>
</evidence>
<dbReference type="EC" id="2.7.10.2" evidence="6"/>
<comment type="caution">
    <text evidence="6">The sequence shown here is derived from an EMBL/GenBank/DDBJ whole genome shotgun (WGS) entry which is preliminary data.</text>
</comment>
<evidence type="ECO:0000256" key="2">
    <source>
        <dbReference type="ARBA" id="ARBA00022840"/>
    </source>
</evidence>
<feature type="region of interest" description="Disordered" evidence="4">
    <location>
        <begin position="1"/>
        <end position="29"/>
    </location>
</feature>
<keyword evidence="5" id="KW-0812">Transmembrane</keyword>
<dbReference type="AlphaFoldDB" id="A0A8J6ZTN5"/>
<keyword evidence="2" id="KW-0067">ATP-binding</keyword>
<keyword evidence="1" id="KW-0547">Nucleotide-binding</keyword>
<dbReference type="CDD" id="cd05387">
    <property type="entry name" value="BY-kinase"/>
    <property type="match status" value="1"/>
</dbReference>
<keyword evidence="3" id="KW-0175">Coiled coil</keyword>
<dbReference type="Pfam" id="PF10609">
    <property type="entry name" value="ParA"/>
    <property type="match status" value="1"/>
</dbReference>
<feature type="coiled-coil region" evidence="3">
    <location>
        <begin position="331"/>
        <end position="397"/>
    </location>
</feature>
<dbReference type="GO" id="GO:0005524">
    <property type="term" value="F:ATP binding"/>
    <property type="evidence" value="ECO:0007669"/>
    <property type="project" value="UniProtKB-KW"/>
</dbReference>
<dbReference type="SUPFAM" id="SSF52540">
    <property type="entry name" value="P-loop containing nucleoside triphosphate hydrolases"/>
    <property type="match status" value="1"/>
</dbReference>
<dbReference type="InterPro" id="IPR005702">
    <property type="entry name" value="Wzc-like_C"/>
</dbReference>
<dbReference type="InterPro" id="IPR027417">
    <property type="entry name" value="P-loop_NTPase"/>
</dbReference>
<dbReference type="GO" id="GO:0005886">
    <property type="term" value="C:plasma membrane"/>
    <property type="evidence" value="ECO:0007669"/>
    <property type="project" value="TreeGrafter"/>
</dbReference>
<feature type="transmembrane region" description="Helical" evidence="5">
    <location>
        <begin position="50"/>
        <end position="70"/>
    </location>
</feature>
<proteinExistence type="predicted"/>
<feature type="transmembrane region" description="Helical" evidence="5">
    <location>
        <begin position="453"/>
        <end position="472"/>
    </location>
</feature>
<dbReference type="NCBIfam" id="TIGR01007">
    <property type="entry name" value="eps_fam"/>
    <property type="match status" value="1"/>
</dbReference>
<dbReference type="RefSeq" id="WP_193913351.1">
    <property type="nucleotide sequence ID" value="NZ_JADEXS020000001.1"/>
</dbReference>
<dbReference type="GO" id="GO:0004715">
    <property type="term" value="F:non-membrane spanning protein tyrosine kinase activity"/>
    <property type="evidence" value="ECO:0007669"/>
    <property type="project" value="UniProtKB-EC"/>
</dbReference>
<evidence type="ECO:0000256" key="5">
    <source>
        <dbReference type="SAM" id="Phobius"/>
    </source>
</evidence>
<dbReference type="EMBL" id="JADEXS010000016">
    <property type="protein sequence ID" value="MBE9021319.1"/>
    <property type="molecule type" value="Genomic_DNA"/>
</dbReference>
<keyword evidence="7" id="KW-1185">Reference proteome</keyword>
<gene>
    <name evidence="6" type="ORF">IQ276_02225</name>
</gene>
<keyword evidence="5" id="KW-1133">Transmembrane helix</keyword>
<organism evidence="6 7">
    <name type="scientific">Desmonostoc muscorum LEGE 12446</name>
    <dbReference type="NCBI Taxonomy" id="1828758"/>
    <lineage>
        <taxon>Bacteria</taxon>
        <taxon>Bacillati</taxon>
        <taxon>Cyanobacteriota</taxon>
        <taxon>Cyanophyceae</taxon>
        <taxon>Nostocales</taxon>
        <taxon>Nostocaceae</taxon>
        <taxon>Desmonostoc</taxon>
    </lineage>
</organism>
<keyword evidence="5" id="KW-0472">Membrane</keyword>
<evidence type="ECO:0000313" key="6">
    <source>
        <dbReference type="EMBL" id="MBE9021319.1"/>
    </source>
</evidence>
<dbReference type="Gene3D" id="3.40.50.300">
    <property type="entry name" value="P-loop containing nucleotide triphosphate hydrolases"/>
    <property type="match status" value="1"/>
</dbReference>
<protein>
    <submittedName>
        <fullName evidence="6">Polysaccharide biosynthesis tyrosine autokinase</fullName>
        <ecNumber evidence="6">2.7.10.2</ecNumber>
    </submittedName>
</protein>
<accession>A0A8J6ZTN5</accession>
<keyword evidence="6" id="KW-0808">Transferase</keyword>
<sequence length="727" mass="80805">MNRQPNSFPRLTETNGKSPYSPFQNPASTSTEEEKWDLAWLGAIIRRRGLLMVQVALGTTLLGGGLLFLMTKSTSPRYAGQFQLLVEPVTAEEQLARSSTRAQGSDVDVQRINIEQSSLDYESQIRILQSPTLLYPVVSEVRQRYPDTSYETLVKNLNIARITTLSLDKKEQGTKLIEVRYEDNNPEKVKFILDRLSQTYLKYSLQERQSKIQRGLQFIDSQLPPLRQRVDSLQQQIQALSQRYNIADPEQQGKQLIATTGKLNEAEAENQTQVAEAEAKRNSLVRQLNNANLQSVLANTTYYQALLNQYQQLEGLIAVESARLQPENPTMQDLLQKRRNLKSLLNQEANLVIKTTTDSITVAQARRQAINQAQAQVNQKIQQLSAIARQYKDLQSKLALASDSFNKFASRREALQIDAAQQEIPWELTIPPRLELDESGQAIQVNNISKVRFLALIAVLAVLLGVGVGFLIETMQDLLHTKEEVKQAIKLPLLGAIPHNHSQLPVLSDPVTQAFQSLSKNLRLLSKTYSPIRSLMITSPEVGDGKSTIAVHLAMTAAAMGQRVLLVDADLRHPKIHELLGLSNHQGLSHLLENSQDIQSVLQSSSASANLMVLTAGEPSLDPVELFTNNRVEVLFQKLQAMFDLLIVDTPPLLGSADTGLVAAHCDSLAVVVRLGKTSRQSVLAALEELKFSSISVLGVITNDGRETLSLPQGYYGVTDKPKIKKR</sequence>
<evidence type="ECO:0000256" key="4">
    <source>
        <dbReference type="SAM" id="MobiDB-lite"/>
    </source>
</evidence>
<dbReference type="InterPro" id="IPR033756">
    <property type="entry name" value="YlxH/NBP35"/>
</dbReference>
<dbReference type="InterPro" id="IPR050445">
    <property type="entry name" value="Bact_polysacc_biosynth/exp"/>
</dbReference>
<dbReference type="PANTHER" id="PTHR32309">
    <property type="entry name" value="TYROSINE-PROTEIN KINASE"/>
    <property type="match status" value="1"/>
</dbReference>
<dbReference type="PANTHER" id="PTHR32309:SF13">
    <property type="entry name" value="FERRIC ENTEROBACTIN TRANSPORT PROTEIN FEPE"/>
    <property type="match status" value="1"/>
</dbReference>
<dbReference type="Proteomes" id="UP000622533">
    <property type="component" value="Unassembled WGS sequence"/>
</dbReference>